<sequence length="709" mass="81389">MSSRGASKRGAPEINSSNIKRTKAADDDDDDEIEEYFDDIENEEEIPSSTLPLLQIQEDASFPNDWKRKVCLEFCLEDDFIFQQIEIDVSSGKPHATMARGSDPNEAPHIRLFGITKEGNSVMTHVHGFMPYLYSDCPPISVANQRTHMWQQPMLPHGMPPQNQNLVVPQPPHDQSADSWRMRAQQWAQQRRVHNTVYPQQPPYPTGPPGETISPPPPPGPPGAQTEYMRPPPPPNYPPNNQDPHYRQYSPVPYSNYSHDHRQPPHPQHQHPPFQDSHTQSNPQTGQFESPDEYHHPPHLPQQSHWEHIEEPPHEYSPPSEPPPSPPPPHEYTYRYVPRHHYQQPYGRDRSEERTSPPLQLDNKEIELAAKRLLGDDSDSDSDNYNSNNRRKRVSEEDSLLTRRVYDPNHVYANNPSEQVSRLPQWSDTSPALTQQAPPVPLPAPEEQPPQSFDYGHGFPPPVRYHTSSQPPAASYFPSTEYSPAPAADYTQGEEDWAASRRVIPAWLRDDLKKLERNRQKQIEKETMEKNARAGKPWKESYDGTEMIGPTIPQNTTDKVRFFTSEDSRDKFLLEVLQMSVTEFLLEMTSAEIENVCSNALAEVRQSRAKPMVSYESSTESSLHEDELRDERKVSSINGQRARKSSHSSSPADRHSSRRSKHKSKSSRHHRRSETSSSRSRKQTDNSKSYRSRSRSPYSKSNRKHKSRH</sequence>
<feature type="region of interest" description="Disordered" evidence="1">
    <location>
        <begin position="606"/>
        <end position="709"/>
    </location>
</feature>
<feature type="compositionally biased region" description="Polar residues" evidence="1">
    <location>
        <begin position="412"/>
        <end position="430"/>
    </location>
</feature>
<dbReference type="InterPro" id="IPR031937">
    <property type="entry name" value="PNISR"/>
</dbReference>
<evidence type="ECO:0000313" key="3">
    <source>
        <dbReference type="Proteomes" id="UP001165289"/>
    </source>
</evidence>
<dbReference type="Gene3D" id="2.40.50.730">
    <property type="match status" value="1"/>
</dbReference>
<feature type="compositionally biased region" description="Polar residues" evidence="1">
    <location>
        <begin position="276"/>
        <end position="288"/>
    </location>
</feature>
<feature type="region of interest" description="Disordered" evidence="1">
    <location>
        <begin position="1"/>
        <end position="32"/>
    </location>
</feature>
<accession>A0AAV7JYN1</accession>
<dbReference type="SUPFAM" id="SSF53098">
    <property type="entry name" value="Ribonuclease H-like"/>
    <property type="match status" value="1"/>
</dbReference>
<feature type="compositionally biased region" description="Pro residues" evidence="1">
    <location>
        <begin position="315"/>
        <end position="330"/>
    </location>
</feature>
<proteinExistence type="predicted"/>
<comment type="caution">
    <text evidence="2">The sequence shown here is derived from an EMBL/GenBank/DDBJ whole genome shotgun (WGS) entry which is preliminary data.</text>
</comment>
<organism evidence="2 3">
    <name type="scientific">Oopsacas minuta</name>
    <dbReference type="NCBI Taxonomy" id="111878"/>
    <lineage>
        <taxon>Eukaryota</taxon>
        <taxon>Metazoa</taxon>
        <taxon>Porifera</taxon>
        <taxon>Hexactinellida</taxon>
        <taxon>Hexasterophora</taxon>
        <taxon>Lyssacinosida</taxon>
        <taxon>Leucopsacidae</taxon>
        <taxon>Oopsacas</taxon>
    </lineage>
</organism>
<protein>
    <submittedName>
        <fullName evidence="2">DNA polymerase delta catalytic subunit</fullName>
    </submittedName>
</protein>
<feature type="compositionally biased region" description="Pro residues" evidence="1">
    <location>
        <begin position="438"/>
        <end position="448"/>
    </location>
</feature>
<dbReference type="AlphaFoldDB" id="A0AAV7JYN1"/>
<feature type="region of interest" description="Disordered" evidence="1">
    <location>
        <begin position="152"/>
        <end position="496"/>
    </location>
</feature>
<keyword evidence="3" id="KW-1185">Reference proteome</keyword>
<dbReference type="Pfam" id="PF15996">
    <property type="entry name" value="PNISR"/>
    <property type="match status" value="1"/>
</dbReference>
<reference evidence="2 3" key="1">
    <citation type="journal article" date="2023" name="BMC Biol.">
        <title>The compact genome of the sponge Oopsacas minuta (Hexactinellida) is lacking key metazoan core genes.</title>
        <authorList>
            <person name="Santini S."/>
            <person name="Schenkelaars Q."/>
            <person name="Jourda C."/>
            <person name="Duchesne M."/>
            <person name="Belahbib H."/>
            <person name="Rocher C."/>
            <person name="Selva M."/>
            <person name="Riesgo A."/>
            <person name="Vervoort M."/>
            <person name="Leys S.P."/>
            <person name="Kodjabachian L."/>
            <person name="Le Bivic A."/>
            <person name="Borchiellini C."/>
            <person name="Claverie J.M."/>
            <person name="Renard E."/>
        </authorList>
    </citation>
    <scope>NUCLEOTIDE SEQUENCE [LARGE SCALE GENOMIC DNA]</scope>
    <source>
        <strain evidence="2">SPO-2</strain>
    </source>
</reference>
<dbReference type="EMBL" id="JAKMXF010000255">
    <property type="protein sequence ID" value="KAI6653791.1"/>
    <property type="molecule type" value="Genomic_DNA"/>
</dbReference>
<dbReference type="Proteomes" id="UP001165289">
    <property type="component" value="Unassembled WGS sequence"/>
</dbReference>
<feature type="compositionally biased region" description="Basic and acidic residues" evidence="1">
    <location>
        <begin position="526"/>
        <end position="542"/>
    </location>
</feature>
<name>A0AAV7JYN1_9METZ</name>
<feature type="compositionally biased region" description="Basic and acidic residues" evidence="1">
    <location>
        <begin position="622"/>
        <end position="634"/>
    </location>
</feature>
<evidence type="ECO:0000256" key="1">
    <source>
        <dbReference type="SAM" id="MobiDB-lite"/>
    </source>
</evidence>
<feature type="compositionally biased region" description="Basic and acidic residues" evidence="1">
    <location>
        <begin position="362"/>
        <end position="375"/>
    </location>
</feature>
<feature type="region of interest" description="Disordered" evidence="1">
    <location>
        <begin position="526"/>
        <end position="553"/>
    </location>
</feature>
<feature type="compositionally biased region" description="Basic and acidic residues" evidence="1">
    <location>
        <begin position="394"/>
        <end position="407"/>
    </location>
</feature>
<feature type="compositionally biased region" description="Basic and acidic residues" evidence="1">
    <location>
        <begin position="305"/>
        <end position="314"/>
    </location>
</feature>
<gene>
    <name evidence="2" type="ORF">LOD99_3295</name>
</gene>
<feature type="compositionally biased region" description="Polar residues" evidence="1">
    <location>
        <begin position="466"/>
        <end position="482"/>
    </location>
</feature>
<dbReference type="InterPro" id="IPR012337">
    <property type="entry name" value="RNaseH-like_sf"/>
</dbReference>
<feature type="compositionally biased region" description="Basic residues" evidence="1">
    <location>
        <begin position="656"/>
        <end position="672"/>
    </location>
</feature>
<feature type="compositionally biased region" description="Pro residues" evidence="1">
    <location>
        <begin position="200"/>
        <end position="222"/>
    </location>
</feature>
<evidence type="ECO:0000313" key="2">
    <source>
        <dbReference type="EMBL" id="KAI6653791.1"/>
    </source>
</evidence>